<feature type="transmembrane region" description="Helical" evidence="5">
    <location>
        <begin position="164"/>
        <end position="184"/>
    </location>
</feature>
<sequence length="425" mass="44154">MNDSRPLVGEYGASPEGAPRIAGICALIAVSLVMGLVVGVLVSLLLRVMNIGVTFMWDTLPRAVGAWWLPLLVCPAGGALIGYVSKRTHAAPQELSEVFARVKSEGGYTLERPFATVALFLLPLMFGGSIGPEAGLTGIIAALVTWIGDSLRRAGLGAKSLADVTVSATLTAVFGAPFAGIVAAREAMSGEPNPRLFTFRRVVKVVLYVAAAGGAFLGLWLASLMLGQMGGLPRFDSFAFDVAQLPWALLFVVVGYALGVESHLATRLAHRVGAHAEERPVLFAALCGLVLGALYLVLPLTLFSGEEQCREIAQTWVGLPACVLAATAVLKCAATPLCIGAGWRGGTIFPNIFTGVVAGFALAALTGVDPLFAVTATASAFIGATTRKPLLAVCLLLLCFPLQSLPLVVVAALLGAKIPLPLRAE</sequence>
<reference evidence="7" key="1">
    <citation type="submission" date="2016-10" db="EMBL/GenBank/DDBJ databases">
        <authorList>
            <person name="Varghese N."/>
        </authorList>
    </citation>
    <scope>NUCLEOTIDE SEQUENCE [LARGE SCALE GENOMIC DNA]</scope>
    <source>
        <strain evidence="7">DSM 21843</strain>
    </source>
</reference>
<dbReference type="PANTHER" id="PTHR43427">
    <property type="entry name" value="CHLORIDE CHANNEL PROTEIN CLC-E"/>
    <property type="match status" value="1"/>
</dbReference>
<comment type="subcellular location">
    <subcellularLocation>
        <location evidence="1">Membrane</location>
        <topology evidence="1">Multi-pass membrane protein</topology>
    </subcellularLocation>
</comment>
<name>A0A1H8QU13_9ACTN</name>
<evidence type="ECO:0000256" key="5">
    <source>
        <dbReference type="SAM" id="Phobius"/>
    </source>
</evidence>
<feature type="transmembrane region" description="Helical" evidence="5">
    <location>
        <begin position="66"/>
        <end position="84"/>
    </location>
</feature>
<dbReference type="Pfam" id="PF00654">
    <property type="entry name" value="Voltage_CLC"/>
    <property type="match status" value="1"/>
</dbReference>
<feature type="transmembrane region" description="Helical" evidence="5">
    <location>
        <begin position="390"/>
        <end position="414"/>
    </location>
</feature>
<keyword evidence="3 5" id="KW-1133">Transmembrane helix</keyword>
<dbReference type="PANTHER" id="PTHR43427:SF12">
    <property type="entry name" value="CHLORIDE TRANSPORTER"/>
    <property type="match status" value="1"/>
</dbReference>
<evidence type="ECO:0000313" key="6">
    <source>
        <dbReference type="EMBL" id="SEO57354.1"/>
    </source>
</evidence>
<dbReference type="STRING" id="79604.AAY81_08950"/>
<keyword evidence="7" id="KW-1185">Reference proteome</keyword>
<organism evidence="6 7">
    <name type="scientific">Denitrobacterium detoxificans</name>
    <dbReference type="NCBI Taxonomy" id="79604"/>
    <lineage>
        <taxon>Bacteria</taxon>
        <taxon>Bacillati</taxon>
        <taxon>Actinomycetota</taxon>
        <taxon>Coriobacteriia</taxon>
        <taxon>Eggerthellales</taxon>
        <taxon>Eggerthellaceae</taxon>
        <taxon>Denitrobacterium</taxon>
    </lineage>
</organism>
<accession>A0A1H8QU13</accession>
<dbReference type="GO" id="GO:0016020">
    <property type="term" value="C:membrane"/>
    <property type="evidence" value="ECO:0007669"/>
    <property type="project" value="UniProtKB-SubCell"/>
</dbReference>
<evidence type="ECO:0000256" key="2">
    <source>
        <dbReference type="ARBA" id="ARBA00022692"/>
    </source>
</evidence>
<dbReference type="GO" id="GO:0015108">
    <property type="term" value="F:chloride transmembrane transporter activity"/>
    <property type="evidence" value="ECO:0007669"/>
    <property type="project" value="InterPro"/>
</dbReference>
<feature type="transmembrane region" description="Helical" evidence="5">
    <location>
        <begin position="281"/>
        <end position="304"/>
    </location>
</feature>
<evidence type="ECO:0000256" key="1">
    <source>
        <dbReference type="ARBA" id="ARBA00004141"/>
    </source>
</evidence>
<feature type="transmembrane region" description="Helical" evidence="5">
    <location>
        <begin position="117"/>
        <end position="144"/>
    </location>
</feature>
<dbReference type="Gene3D" id="1.10.3080.10">
    <property type="entry name" value="Clc chloride channel"/>
    <property type="match status" value="1"/>
</dbReference>
<protein>
    <submittedName>
        <fullName evidence="6">H+/Cl-antiporter ClcA</fullName>
    </submittedName>
</protein>
<evidence type="ECO:0000313" key="7">
    <source>
        <dbReference type="Proteomes" id="UP000182975"/>
    </source>
</evidence>
<feature type="transmembrane region" description="Helical" evidence="5">
    <location>
        <begin position="238"/>
        <end position="260"/>
    </location>
</feature>
<feature type="transmembrane region" description="Helical" evidence="5">
    <location>
        <begin position="21"/>
        <end position="46"/>
    </location>
</feature>
<dbReference type="InterPro" id="IPR050368">
    <property type="entry name" value="ClC-type_chloride_channel"/>
</dbReference>
<keyword evidence="2 5" id="KW-0812">Transmembrane</keyword>
<feature type="transmembrane region" description="Helical" evidence="5">
    <location>
        <begin position="351"/>
        <end position="384"/>
    </location>
</feature>
<dbReference type="CDD" id="cd00400">
    <property type="entry name" value="Voltage_gated_ClC"/>
    <property type="match status" value="1"/>
</dbReference>
<dbReference type="AlphaFoldDB" id="A0A1H8QU13"/>
<dbReference type="InterPro" id="IPR001807">
    <property type="entry name" value="ClC"/>
</dbReference>
<dbReference type="InterPro" id="IPR014743">
    <property type="entry name" value="Cl-channel_core"/>
</dbReference>
<evidence type="ECO:0000256" key="4">
    <source>
        <dbReference type="ARBA" id="ARBA00023136"/>
    </source>
</evidence>
<feature type="transmembrane region" description="Helical" evidence="5">
    <location>
        <begin position="205"/>
        <end position="226"/>
    </location>
</feature>
<proteinExistence type="predicted"/>
<dbReference type="SUPFAM" id="SSF81340">
    <property type="entry name" value="Clc chloride channel"/>
    <property type="match status" value="1"/>
</dbReference>
<evidence type="ECO:0000256" key="3">
    <source>
        <dbReference type="ARBA" id="ARBA00022989"/>
    </source>
</evidence>
<dbReference type="Proteomes" id="UP000182975">
    <property type="component" value="Unassembled WGS sequence"/>
</dbReference>
<gene>
    <name evidence="6" type="ORF">SAMN02910314_00610</name>
</gene>
<feature type="transmembrane region" description="Helical" evidence="5">
    <location>
        <begin position="316"/>
        <end position="339"/>
    </location>
</feature>
<dbReference type="EMBL" id="FOEC01000002">
    <property type="protein sequence ID" value="SEO57354.1"/>
    <property type="molecule type" value="Genomic_DNA"/>
</dbReference>
<keyword evidence="4 5" id="KW-0472">Membrane</keyword>